<dbReference type="Gene3D" id="3.10.450.50">
    <property type="match status" value="1"/>
</dbReference>
<dbReference type="PROSITE" id="PS51257">
    <property type="entry name" value="PROKAR_LIPOPROTEIN"/>
    <property type="match status" value="1"/>
</dbReference>
<evidence type="ECO:0000259" key="2">
    <source>
        <dbReference type="Pfam" id="PF12870"/>
    </source>
</evidence>
<sequence>MFLIKRWFALIFIASFLAACSDDNTPESVAERFIKAAYAQDLDTMMDLIDVPKDADANAKGFVRGKFQMVLTEKAKQAESLGGIKNIKAEEPTYNDDKTHAHVSVTVTFNKDGKTHTEKTNLIQSNGNWKIEI</sequence>
<dbReference type="InterPro" id="IPR024267">
    <property type="entry name" value="DUF4878"/>
</dbReference>
<feature type="domain" description="DUF4878" evidence="2">
    <location>
        <begin position="20"/>
        <end position="131"/>
    </location>
</feature>
<keyword evidence="4" id="KW-1185">Reference proteome</keyword>
<name>A0ABQ2GPE0_9PSED</name>
<reference evidence="4" key="1">
    <citation type="journal article" date="2019" name="Int. J. Syst. Evol. Microbiol.">
        <title>The Global Catalogue of Microorganisms (GCM) 10K type strain sequencing project: providing services to taxonomists for standard genome sequencing and annotation.</title>
        <authorList>
            <consortium name="The Broad Institute Genomics Platform"/>
            <consortium name="The Broad Institute Genome Sequencing Center for Infectious Disease"/>
            <person name="Wu L."/>
            <person name="Ma J."/>
        </authorList>
    </citation>
    <scope>NUCLEOTIDE SEQUENCE [LARGE SCALE GENOMIC DNA]</scope>
    <source>
        <strain evidence="4">JCM 13501</strain>
    </source>
</reference>
<dbReference type="Pfam" id="PF12870">
    <property type="entry name" value="DUF4878"/>
    <property type="match status" value="1"/>
</dbReference>
<dbReference type="EMBL" id="BMNW01000003">
    <property type="protein sequence ID" value="GGM06297.1"/>
    <property type="molecule type" value="Genomic_DNA"/>
</dbReference>
<protein>
    <recommendedName>
        <fullName evidence="2">DUF4878 domain-containing protein</fullName>
    </recommendedName>
</protein>
<comment type="caution">
    <text evidence="3">The sequence shown here is derived from an EMBL/GenBank/DDBJ whole genome shotgun (WGS) entry which is preliminary data.</text>
</comment>
<organism evidence="3 4">
    <name type="scientific">Pseudomonas asuensis</name>
    <dbReference type="NCBI Taxonomy" id="1825787"/>
    <lineage>
        <taxon>Bacteria</taxon>
        <taxon>Pseudomonadati</taxon>
        <taxon>Pseudomonadota</taxon>
        <taxon>Gammaproteobacteria</taxon>
        <taxon>Pseudomonadales</taxon>
        <taxon>Pseudomonadaceae</taxon>
        <taxon>Pseudomonas</taxon>
    </lineage>
</organism>
<dbReference type="Proteomes" id="UP000616499">
    <property type="component" value="Unassembled WGS sequence"/>
</dbReference>
<evidence type="ECO:0000313" key="3">
    <source>
        <dbReference type="EMBL" id="GGM06297.1"/>
    </source>
</evidence>
<feature type="signal peptide" evidence="1">
    <location>
        <begin position="1"/>
        <end position="21"/>
    </location>
</feature>
<accession>A0ABQ2GPE0</accession>
<evidence type="ECO:0000313" key="4">
    <source>
        <dbReference type="Proteomes" id="UP000616499"/>
    </source>
</evidence>
<proteinExistence type="predicted"/>
<dbReference type="RefSeq" id="WP_188865696.1">
    <property type="nucleotide sequence ID" value="NZ_BMNW01000003.1"/>
</dbReference>
<keyword evidence="1" id="KW-0732">Signal</keyword>
<feature type="chain" id="PRO_5046377067" description="DUF4878 domain-containing protein" evidence="1">
    <location>
        <begin position="22"/>
        <end position="133"/>
    </location>
</feature>
<evidence type="ECO:0000256" key="1">
    <source>
        <dbReference type="SAM" id="SignalP"/>
    </source>
</evidence>
<gene>
    <name evidence="3" type="ORF">GCM10009425_17000</name>
</gene>